<dbReference type="PANTHER" id="PTHR15032:SF4">
    <property type="entry name" value="N-ACYL-PHOSPHATIDYLETHANOLAMINE-HYDROLYZING PHOSPHOLIPASE D"/>
    <property type="match status" value="1"/>
</dbReference>
<dbReference type="Pfam" id="PF12706">
    <property type="entry name" value="Lactamase_B_2"/>
    <property type="match status" value="1"/>
</dbReference>
<organism evidence="2 3">
    <name type="scientific">Verrucomicrobia subdivision 6 bacterium BACL9 MAG-120507-bin52</name>
    <dbReference type="NCBI Taxonomy" id="1655590"/>
    <lineage>
        <taxon>Bacteria</taxon>
        <taxon>Pseudomonadati</taxon>
        <taxon>Verrucomicrobiota</taxon>
        <taxon>Verrucomicrobiia</taxon>
        <taxon>Verrucomicrobiales</taxon>
        <taxon>Verrucomicrobia subdivision 6</taxon>
    </lineage>
</organism>
<dbReference type="Gene3D" id="3.60.15.10">
    <property type="entry name" value="Ribonuclease Z/Hydroxyacylglutathione hydrolase-like"/>
    <property type="match status" value="1"/>
</dbReference>
<evidence type="ECO:0000259" key="1">
    <source>
        <dbReference type="Pfam" id="PF12706"/>
    </source>
</evidence>
<keyword evidence="2" id="KW-0378">Hydrolase</keyword>
<sequence length="293" mass="33302">MSPRVDLRSHRPTHRFITDVLLPALFTRKRGHRQGTPPLFPKLKKGQICITWIGHASFLIQTPQANILIDPNWANWLLVVRRLRHAGLAHHHLPSIDLVLITHAHFDHLHRRSLRQIAANQPIVVPSGVGDLVHGLGFEKVYEMKWWERLRFPGAAVTFVPAKHWGARKVTDHHRGYGGFVLDLGGRSVYHAGDSGYFPGFREIGKKLHPEISLLPIGAYHGPKFGENHMSPEESLHAFQDLRSKILIPMHFGTYRLSYEPLHEPPQRLMKAASEAGRLASVRFLIEGMPTLF</sequence>
<dbReference type="InterPro" id="IPR036866">
    <property type="entry name" value="RibonucZ/Hydroxyglut_hydro"/>
</dbReference>
<gene>
    <name evidence="2" type="ORF">ABR82_08300</name>
</gene>
<dbReference type="GO" id="GO:0005737">
    <property type="term" value="C:cytoplasm"/>
    <property type="evidence" value="ECO:0007669"/>
    <property type="project" value="TreeGrafter"/>
</dbReference>
<proteinExistence type="predicted"/>
<name>A0A0R2RJU9_9BACT</name>
<dbReference type="AlphaFoldDB" id="A0A0R2RJU9"/>
<dbReference type="GO" id="GO:0070290">
    <property type="term" value="F:N-acylphosphatidylethanolamine-specific phospholipase D activity"/>
    <property type="evidence" value="ECO:0007669"/>
    <property type="project" value="InterPro"/>
</dbReference>
<accession>A0A0R2RJU9</accession>
<dbReference type="GO" id="GO:0008270">
    <property type="term" value="F:zinc ion binding"/>
    <property type="evidence" value="ECO:0007669"/>
    <property type="project" value="InterPro"/>
</dbReference>
<dbReference type="InterPro" id="IPR024884">
    <property type="entry name" value="NAPE-PLD"/>
</dbReference>
<protein>
    <submittedName>
        <fullName evidence="2">MBL fold metallo-hydrolase</fullName>
    </submittedName>
</protein>
<feature type="domain" description="Metallo-beta-lactamase" evidence="1">
    <location>
        <begin position="66"/>
        <end position="252"/>
    </location>
</feature>
<dbReference type="PIRSF" id="PIRSF038896">
    <property type="entry name" value="NAPE-PLD"/>
    <property type="match status" value="1"/>
</dbReference>
<dbReference type="InterPro" id="IPR001279">
    <property type="entry name" value="Metallo-B-lactamas"/>
</dbReference>
<reference evidence="2 3" key="1">
    <citation type="submission" date="2015-10" db="EMBL/GenBank/DDBJ databases">
        <title>Metagenome-Assembled Genomes uncover a global brackish microbiome.</title>
        <authorList>
            <person name="Hugerth L.W."/>
            <person name="Larsson J."/>
            <person name="Alneberg J."/>
            <person name="Lindh M.V."/>
            <person name="Legrand C."/>
            <person name="Pinhassi J."/>
            <person name="Andersson A.F."/>
        </authorList>
    </citation>
    <scope>NUCLEOTIDE SEQUENCE [LARGE SCALE GENOMIC DNA]</scope>
    <source>
        <strain evidence="2">BACL18 MAG-120507-bin52</strain>
    </source>
</reference>
<comment type="caution">
    <text evidence="2">The sequence shown here is derived from an EMBL/GenBank/DDBJ whole genome shotgun (WGS) entry which is preliminary data.</text>
</comment>
<evidence type="ECO:0000313" key="3">
    <source>
        <dbReference type="Proteomes" id="UP000051269"/>
    </source>
</evidence>
<dbReference type="PANTHER" id="PTHR15032">
    <property type="entry name" value="N-ACYL-PHOSPHATIDYLETHANOLAMINE-HYDROLYZING PHOSPHOLIPASE D"/>
    <property type="match status" value="1"/>
</dbReference>
<dbReference type="Proteomes" id="UP000051269">
    <property type="component" value="Unassembled WGS sequence"/>
</dbReference>
<evidence type="ECO:0000313" key="2">
    <source>
        <dbReference type="EMBL" id="KRO63033.1"/>
    </source>
</evidence>
<dbReference type="SUPFAM" id="SSF56281">
    <property type="entry name" value="Metallo-hydrolase/oxidoreductase"/>
    <property type="match status" value="1"/>
</dbReference>
<dbReference type="EMBL" id="LIBO01000013">
    <property type="protein sequence ID" value="KRO63033.1"/>
    <property type="molecule type" value="Genomic_DNA"/>
</dbReference>